<dbReference type="GO" id="GO:0035241">
    <property type="term" value="F:protein-arginine omega-N monomethyltransferase activity"/>
    <property type="evidence" value="ECO:0007669"/>
    <property type="project" value="TreeGrafter"/>
</dbReference>
<evidence type="ECO:0000256" key="2">
    <source>
        <dbReference type="ARBA" id="ARBA00022679"/>
    </source>
</evidence>
<dbReference type="Pfam" id="PF22528">
    <property type="entry name" value="PRMT_C"/>
    <property type="match status" value="1"/>
</dbReference>
<dbReference type="EMBL" id="CH954181">
    <property type="protein sequence ID" value="EDV49160.1"/>
    <property type="molecule type" value="Genomic_DNA"/>
</dbReference>
<dbReference type="Gene3D" id="3.40.50.150">
    <property type="entry name" value="Vaccinia Virus protein VP39"/>
    <property type="match status" value="1"/>
</dbReference>
<keyword evidence="8" id="KW-1185">Reference proteome</keyword>
<sequence length="346" mass="39324">MDLEKNLLRAMAKSMLNDVVSTRAYEWVFRRYERFFKDKIVIDVGCRSGLLSLMSVEAGAIKVMALGNMESAEFVRKAFSNTEKEDIFEFVEGDIHEIVLPSGLKKVDIIVSEWVGHSIFVESLFKEVIYAREKWLVKGGLIIPNVAHLFLCGIAQHPRDSIEVNILPQTDYPGRSYMVREPVSLMEDYVPKEQMITEKYLLKTIDLLTAHINDESFRVPFRLRGLTDSPLGAVVLYSDIGFCRPKGKFRLLFSTGPKRPRTYLRQTILFMDDPVAVAKRELVIGDLGMYYKPDQHREVEYSFSFASSKVANTGSEESEEHEDVSGTDCDQANDVDLSEIKGGYSC</sequence>
<name>B3P141_DROER</name>
<dbReference type="Pfam" id="PF06325">
    <property type="entry name" value="PrmA"/>
    <property type="match status" value="1"/>
</dbReference>
<proteinExistence type="predicted"/>
<keyword evidence="3 4" id="KW-0949">S-adenosyl-L-methionine</keyword>
<dbReference type="OMA" id="RAYEWVF"/>
<gene>
    <name evidence="7" type="primary">Dere\GG17014</name>
    <name evidence="7" type="ORF">Dere_GG17014</name>
</gene>
<organism evidence="7 8">
    <name type="scientific">Drosophila erecta</name>
    <name type="common">Fruit fly</name>
    <dbReference type="NCBI Taxonomy" id="7220"/>
    <lineage>
        <taxon>Eukaryota</taxon>
        <taxon>Metazoa</taxon>
        <taxon>Ecdysozoa</taxon>
        <taxon>Arthropoda</taxon>
        <taxon>Hexapoda</taxon>
        <taxon>Insecta</taxon>
        <taxon>Pterygota</taxon>
        <taxon>Neoptera</taxon>
        <taxon>Endopterygota</taxon>
        <taxon>Diptera</taxon>
        <taxon>Brachycera</taxon>
        <taxon>Muscomorpha</taxon>
        <taxon>Ephydroidea</taxon>
        <taxon>Drosophilidae</taxon>
        <taxon>Drosophila</taxon>
        <taxon>Sophophora</taxon>
    </lineage>
</organism>
<evidence type="ECO:0000313" key="8">
    <source>
        <dbReference type="Proteomes" id="UP000008711"/>
    </source>
</evidence>
<dbReference type="PANTHER" id="PTHR11006">
    <property type="entry name" value="PROTEIN ARGININE N-METHYLTRANSFERASE"/>
    <property type="match status" value="1"/>
</dbReference>
<dbReference type="GO" id="GO:0035242">
    <property type="term" value="F:protein-arginine omega-N asymmetric methyltransferase activity"/>
    <property type="evidence" value="ECO:0007669"/>
    <property type="project" value="TreeGrafter"/>
</dbReference>
<feature type="region of interest" description="Disordered" evidence="5">
    <location>
        <begin position="312"/>
        <end position="332"/>
    </location>
</feature>
<dbReference type="GO" id="GO:0042054">
    <property type="term" value="F:histone methyltransferase activity"/>
    <property type="evidence" value="ECO:0007669"/>
    <property type="project" value="TreeGrafter"/>
</dbReference>
<dbReference type="Gene3D" id="2.70.160.11">
    <property type="entry name" value="Hnrnp arginine n-methyltransferase1"/>
    <property type="match status" value="1"/>
</dbReference>
<feature type="domain" description="Protein arginine N-methyltransferase" evidence="6">
    <location>
        <begin position="187"/>
        <end position="306"/>
    </location>
</feature>
<evidence type="ECO:0000256" key="1">
    <source>
        <dbReference type="ARBA" id="ARBA00022603"/>
    </source>
</evidence>
<reference evidence="7 8" key="2">
    <citation type="journal article" date="2008" name="Bioinformatics">
        <title>Assembly reconciliation.</title>
        <authorList>
            <person name="Zimin A.V."/>
            <person name="Smith D.R."/>
            <person name="Sutton G."/>
            <person name="Yorke J.A."/>
        </authorList>
    </citation>
    <scope>NUCLEOTIDE SEQUENCE [LARGE SCALE GENOMIC DNA]</scope>
    <source>
        <strain evidence="7 8">TSC#14021-0224.01</strain>
    </source>
</reference>
<evidence type="ECO:0000313" key="7">
    <source>
        <dbReference type="EMBL" id="EDV49160.1"/>
    </source>
</evidence>
<evidence type="ECO:0000256" key="5">
    <source>
        <dbReference type="SAM" id="MobiDB-lite"/>
    </source>
</evidence>
<dbReference type="KEGG" id="der:6553385"/>
<dbReference type="Proteomes" id="UP000008711">
    <property type="component" value="Unassembled WGS sequence"/>
</dbReference>
<evidence type="ECO:0000259" key="6">
    <source>
        <dbReference type="Pfam" id="PF22528"/>
    </source>
</evidence>
<dbReference type="PANTHER" id="PTHR11006:SF124">
    <property type="entry name" value="ARGININE METHYLTRANSFERASE 1-RELATED"/>
    <property type="match status" value="1"/>
</dbReference>
<dbReference type="GO" id="GO:0032259">
    <property type="term" value="P:methylation"/>
    <property type="evidence" value="ECO:0007669"/>
    <property type="project" value="UniProtKB-KW"/>
</dbReference>
<dbReference type="eggNOG" id="KOG1499">
    <property type="taxonomic scope" value="Eukaryota"/>
</dbReference>
<keyword evidence="1 4" id="KW-0489">Methyltransferase</keyword>
<protein>
    <submittedName>
        <fullName evidence="7">GG17014</fullName>
    </submittedName>
</protein>
<dbReference type="HOGENOM" id="CLU_017375_1_2_1"/>
<dbReference type="GO" id="GO:0005634">
    <property type="term" value="C:nucleus"/>
    <property type="evidence" value="ECO:0007669"/>
    <property type="project" value="TreeGrafter"/>
</dbReference>
<dbReference type="AlphaFoldDB" id="B3P141"/>
<dbReference type="OrthoDB" id="7880418at2759"/>
<dbReference type="SUPFAM" id="SSF53335">
    <property type="entry name" value="S-adenosyl-L-methionine-dependent methyltransferases"/>
    <property type="match status" value="1"/>
</dbReference>
<dbReference type="InterPro" id="IPR055135">
    <property type="entry name" value="PRMT_dom"/>
</dbReference>
<dbReference type="CDD" id="cd02440">
    <property type="entry name" value="AdoMet_MTases"/>
    <property type="match status" value="1"/>
</dbReference>
<dbReference type="PhylomeDB" id="B3P141"/>
<dbReference type="InterPro" id="IPR025799">
    <property type="entry name" value="Arg_MeTrfase"/>
</dbReference>
<dbReference type="InterPro" id="IPR029063">
    <property type="entry name" value="SAM-dependent_MTases_sf"/>
</dbReference>
<dbReference type="PROSITE" id="PS51678">
    <property type="entry name" value="SAM_MT_PRMT"/>
    <property type="match status" value="1"/>
</dbReference>
<keyword evidence="2 4" id="KW-0808">Transferase</keyword>
<accession>B3P141</accession>
<evidence type="ECO:0000256" key="4">
    <source>
        <dbReference type="PROSITE-ProRule" id="PRU01015"/>
    </source>
</evidence>
<evidence type="ECO:0000256" key="3">
    <source>
        <dbReference type="ARBA" id="ARBA00022691"/>
    </source>
</evidence>
<reference evidence="7 8" key="1">
    <citation type="journal article" date="2007" name="Nature">
        <title>Evolution of genes and genomes on the Drosophila phylogeny.</title>
        <authorList>
            <consortium name="Drosophila 12 Genomes Consortium"/>
            <person name="Clark A.G."/>
            <person name="Eisen M.B."/>
            <person name="Smith D.R."/>
            <person name="Bergman C.M."/>
            <person name="Oliver B."/>
            <person name="Markow T.A."/>
            <person name="Kaufman T.C."/>
            <person name="Kellis M."/>
            <person name="Gelbart W."/>
            <person name="Iyer V.N."/>
            <person name="Pollard D.A."/>
            <person name="Sackton T.B."/>
            <person name="Larracuente A.M."/>
            <person name="Singh N.D."/>
            <person name="Abad J.P."/>
            <person name="Abt D.N."/>
            <person name="Adryan B."/>
            <person name="Aguade M."/>
            <person name="Akashi H."/>
            <person name="Anderson W.W."/>
            <person name="Aquadro C.F."/>
            <person name="Ardell D.H."/>
            <person name="Arguello R."/>
            <person name="Artieri C.G."/>
            <person name="Barbash D.A."/>
            <person name="Barker D."/>
            <person name="Barsanti P."/>
            <person name="Batterham P."/>
            <person name="Batzoglou S."/>
            <person name="Begun D."/>
            <person name="Bhutkar A."/>
            <person name="Blanco E."/>
            <person name="Bosak S.A."/>
            <person name="Bradley R.K."/>
            <person name="Brand A.D."/>
            <person name="Brent M.R."/>
            <person name="Brooks A.N."/>
            <person name="Brown R.H."/>
            <person name="Butlin R.K."/>
            <person name="Caggese C."/>
            <person name="Calvi B.R."/>
            <person name="Bernardo de Carvalho A."/>
            <person name="Caspi A."/>
            <person name="Castrezana S."/>
            <person name="Celniker S.E."/>
            <person name="Chang J.L."/>
            <person name="Chapple C."/>
            <person name="Chatterji S."/>
            <person name="Chinwalla A."/>
            <person name="Civetta A."/>
            <person name="Clifton S.W."/>
            <person name="Comeron J.M."/>
            <person name="Costello J.C."/>
            <person name="Coyne J.A."/>
            <person name="Daub J."/>
            <person name="David R.G."/>
            <person name="Delcher A.L."/>
            <person name="Delehaunty K."/>
            <person name="Do C.B."/>
            <person name="Ebling H."/>
            <person name="Edwards K."/>
            <person name="Eickbush T."/>
            <person name="Evans J.D."/>
            <person name="Filipski A."/>
            <person name="Findeiss S."/>
            <person name="Freyhult E."/>
            <person name="Fulton L."/>
            <person name="Fulton R."/>
            <person name="Garcia A.C."/>
            <person name="Gardiner A."/>
            <person name="Garfield D.A."/>
            <person name="Garvin B.E."/>
            <person name="Gibson G."/>
            <person name="Gilbert D."/>
            <person name="Gnerre S."/>
            <person name="Godfrey J."/>
            <person name="Good R."/>
            <person name="Gotea V."/>
            <person name="Gravely B."/>
            <person name="Greenberg A.J."/>
            <person name="Griffiths-Jones S."/>
            <person name="Gross S."/>
            <person name="Guigo R."/>
            <person name="Gustafson E.A."/>
            <person name="Haerty W."/>
            <person name="Hahn M.W."/>
            <person name="Halligan D.L."/>
            <person name="Halpern A.L."/>
            <person name="Halter G.M."/>
            <person name="Han M.V."/>
            <person name="Heger A."/>
            <person name="Hillier L."/>
            <person name="Hinrichs A.S."/>
            <person name="Holmes I."/>
            <person name="Hoskins R.A."/>
            <person name="Hubisz M.J."/>
            <person name="Hultmark D."/>
            <person name="Huntley M.A."/>
            <person name="Jaffe D.B."/>
            <person name="Jagadeeshan S."/>
            <person name="Jeck W.R."/>
            <person name="Johnson J."/>
            <person name="Jones C.D."/>
            <person name="Jordan W.C."/>
            <person name="Karpen G.H."/>
            <person name="Kataoka E."/>
            <person name="Keightley P.D."/>
            <person name="Kheradpour P."/>
            <person name="Kirkness E.F."/>
            <person name="Koerich L.B."/>
            <person name="Kristiansen K."/>
            <person name="Kudrna D."/>
            <person name="Kulathinal R.J."/>
            <person name="Kumar S."/>
            <person name="Kwok R."/>
            <person name="Lander E."/>
            <person name="Langley C.H."/>
            <person name="Lapoint R."/>
            <person name="Lazzaro B.P."/>
            <person name="Lee S.J."/>
            <person name="Levesque L."/>
            <person name="Li R."/>
            <person name="Lin C.F."/>
            <person name="Lin M.F."/>
            <person name="Lindblad-Toh K."/>
            <person name="Llopart A."/>
            <person name="Long M."/>
            <person name="Low L."/>
            <person name="Lozovsky E."/>
            <person name="Lu J."/>
            <person name="Luo M."/>
            <person name="Machado C.A."/>
            <person name="Makalowski W."/>
            <person name="Marzo M."/>
            <person name="Matsuda M."/>
            <person name="Matzkin L."/>
            <person name="McAllister B."/>
            <person name="McBride C.S."/>
            <person name="McKernan B."/>
            <person name="McKernan K."/>
            <person name="Mendez-Lago M."/>
            <person name="Minx P."/>
            <person name="Mollenhauer M.U."/>
            <person name="Montooth K."/>
            <person name="Mount S.M."/>
            <person name="Mu X."/>
            <person name="Myers E."/>
            <person name="Negre B."/>
            <person name="Newfeld S."/>
            <person name="Nielsen R."/>
            <person name="Noor M.A."/>
            <person name="O'Grady P."/>
            <person name="Pachter L."/>
            <person name="Papaceit M."/>
            <person name="Parisi M.J."/>
            <person name="Parisi M."/>
            <person name="Parts L."/>
            <person name="Pedersen J.S."/>
            <person name="Pesole G."/>
            <person name="Phillippy A.M."/>
            <person name="Ponting C.P."/>
            <person name="Pop M."/>
            <person name="Porcelli D."/>
            <person name="Powell J.R."/>
            <person name="Prohaska S."/>
            <person name="Pruitt K."/>
            <person name="Puig M."/>
            <person name="Quesneville H."/>
            <person name="Ram K.R."/>
            <person name="Rand D."/>
            <person name="Rasmussen M.D."/>
            <person name="Reed L.K."/>
            <person name="Reenan R."/>
            <person name="Reily A."/>
            <person name="Remington K.A."/>
            <person name="Rieger T.T."/>
            <person name="Ritchie M.G."/>
            <person name="Robin C."/>
            <person name="Rogers Y.H."/>
            <person name="Rohde C."/>
            <person name="Rozas J."/>
            <person name="Rubenfield M.J."/>
            <person name="Ruiz A."/>
            <person name="Russo S."/>
            <person name="Salzberg S.L."/>
            <person name="Sanchez-Gracia A."/>
            <person name="Saranga D.J."/>
            <person name="Sato H."/>
            <person name="Schaeffer S.W."/>
            <person name="Schatz M.C."/>
            <person name="Schlenke T."/>
            <person name="Schwartz R."/>
            <person name="Segarra C."/>
            <person name="Singh R.S."/>
            <person name="Sirot L."/>
            <person name="Sirota M."/>
            <person name="Sisneros N.B."/>
            <person name="Smith C.D."/>
            <person name="Smith T.F."/>
            <person name="Spieth J."/>
            <person name="Stage D.E."/>
            <person name="Stark A."/>
            <person name="Stephan W."/>
            <person name="Strausberg R.L."/>
            <person name="Strempel S."/>
            <person name="Sturgill D."/>
            <person name="Sutton G."/>
            <person name="Sutton G.G."/>
            <person name="Tao W."/>
            <person name="Teichmann S."/>
            <person name="Tobari Y.N."/>
            <person name="Tomimura Y."/>
            <person name="Tsolas J.M."/>
            <person name="Valente V.L."/>
            <person name="Venter E."/>
            <person name="Venter J.C."/>
            <person name="Vicario S."/>
            <person name="Vieira F.G."/>
            <person name="Vilella A.J."/>
            <person name="Villasante A."/>
            <person name="Walenz B."/>
            <person name="Wang J."/>
            <person name="Wasserman M."/>
            <person name="Watts T."/>
            <person name="Wilson D."/>
            <person name="Wilson R.K."/>
            <person name="Wing R.A."/>
            <person name="Wolfner M.F."/>
            <person name="Wong A."/>
            <person name="Wong G.K."/>
            <person name="Wu C.I."/>
            <person name="Wu G."/>
            <person name="Yamamoto D."/>
            <person name="Yang H.P."/>
            <person name="Yang S.P."/>
            <person name="Yorke J.A."/>
            <person name="Yoshida K."/>
            <person name="Zdobnov E."/>
            <person name="Zhang P."/>
            <person name="Zhang Y."/>
            <person name="Zimin A.V."/>
            <person name="Baldwin J."/>
            <person name="Abdouelleil A."/>
            <person name="Abdulkadir J."/>
            <person name="Abebe A."/>
            <person name="Abera B."/>
            <person name="Abreu J."/>
            <person name="Acer S.C."/>
            <person name="Aftuck L."/>
            <person name="Alexander A."/>
            <person name="An P."/>
            <person name="Anderson E."/>
            <person name="Anderson S."/>
            <person name="Arachi H."/>
            <person name="Azer M."/>
            <person name="Bachantsang P."/>
            <person name="Barry A."/>
            <person name="Bayul T."/>
            <person name="Berlin A."/>
            <person name="Bessette D."/>
            <person name="Bloom T."/>
            <person name="Blye J."/>
            <person name="Boguslavskiy L."/>
            <person name="Bonnet C."/>
            <person name="Boukhgalter B."/>
            <person name="Bourzgui I."/>
            <person name="Brown A."/>
            <person name="Cahill P."/>
            <person name="Channer S."/>
            <person name="Cheshatsang Y."/>
            <person name="Chuda L."/>
            <person name="Citroen M."/>
            <person name="Collymore A."/>
            <person name="Cooke P."/>
            <person name="Costello M."/>
            <person name="D'Aco K."/>
            <person name="Daza R."/>
            <person name="De Haan G."/>
            <person name="DeGray S."/>
            <person name="DeMaso C."/>
            <person name="Dhargay N."/>
            <person name="Dooley K."/>
            <person name="Dooley E."/>
            <person name="Doricent M."/>
            <person name="Dorje P."/>
            <person name="Dorjee K."/>
            <person name="Dupes A."/>
            <person name="Elong R."/>
            <person name="Falk J."/>
            <person name="Farina A."/>
            <person name="Faro S."/>
            <person name="Ferguson D."/>
            <person name="Fisher S."/>
            <person name="Foley C.D."/>
            <person name="Franke A."/>
            <person name="Friedrich D."/>
            <person name="Gadbois L."/>
            <person name="Gearin G."/>
            <person name="Gearin C.R."/>
            <person name="Giannoukos G."/>
            <person name="Goode T."/>
            <person name="Graham J."/>
            <person name="Grandbois E."/>
            <person name="Grewal S."/>
            <person name="Gyaltsen K."/>
            <person name="Hafez N."/>
            <person name="Hagos B."/>
            <person name="Hall J."/>
            <person name="Henson C."/>
            <person name="Hollinger A."/>
            <person name="Honan T."/>
            <person name="Huard M.D."/>
            <person name="Hughes L."/>
            <person name="Hurhula B."/>
            <person name="Husby M.E."/>
            <person name="Kamat A."/>
            <person name="Kanga B."/>
            <person name="Kashin S."/>
            <person name="Khazanovich D."/>
            <person name="Kisner P."/>
            <person name="Lance K."/>
            <person name="Lara M."/>
            <person name="Lee W."/>
            <person name="Lennon N."/>
            <person name="Letendre F."/>
            <person name="LeVine R."/>
            <person name="Lipovsky A."/>
            <person name="Liu X."/>
            <person name="Liu J."/>
            <person name="Liu S."/>
            <person name="Lokyitsang T."/>
            <person name="Lokyitsang Y."/>
            <person name="Lubonja R."/>
            <person name="Lui A."/>
            <person name="MacDonald P."/>
            <person name="Magnisalis V."/>
            <person name="Maru K."/>
            <person name="Matthews C."/>
            <person name="McCusker W."/>
            <person name="McDonough S."/>
            <person name="Mehta T."/>
            <person name="Meldrim J."/>
            <person name="Meneus L."/>
            <person name="Mihai O."/>
            <person name="Mihalev A."/>
            <person name="Mihova T."/>
            <person name="Mittelman R."/>
            <person name="Mlenga V."/>
            <person name="Montmayeur A."/>
            <person name="Mulrain L."/>
            <person name="Navidi A."/>
            <person name="Naylor J."/>
            <person name="Negash T."/>
            <person name="Nguyen T."/>
            <person name="Nguyen N."/>
            <person name="Nicol R."/>
            <person name="Norbu C."/>
            <person name="Norbu N."/>
            <person name="Novod N."/>
            <person name="O'Neill B."/>
            <person name="Osman S."/>
            <person name="Markiewicz E."/>
            <person name="Oyono O.L."/>
            <person name="Patti C."/>
            <person name="Phunkhang P."/>
            <person name="Pierre F."/>
            <person name="Priest M."/>
            <person name="Raghuraman S."/>
            <person name="Rege F."/>
            <person name="Reyes R."/>
            <person name="Rise C."/>
            <person name="Rogov P."/>
            <person name="Ross K."/>
            <person name="Ryan E."/>
            <person name="Settipalli S."/>
            <person name="Shea T."/>
            <person name="Sherpa N."/>
            <person name="Shi L."/>
            <person name="Shih D."/>
            <person name="Sparrow T."/>
            <person name="Spaulding J."/>
            <person name="Stalker J."/>
            <person name="Stange-Thomann N."/>
            <person name="Stavropoulos S."/>
            <person name="Stone C."/>
            <person name="Strader C."/>
            <person name="Tesfaye S."/>
            <person name="Thomson T."/>
            <person name="Thoulutsang Y."/>
            <person name="Thoulutsang D."/>
            <person name="Topham K."/>
            <person name="Topping I."/>
            <person name="Tsamla T."/>
            <person name="Vassiliev H."/>
            <person name="Vo A."/>
            <person name="Wangchuk T."/>
            <person name="Wangdi T."/>
            <person name="Weiand M."/>
            <person name="Wilkinson J."/>
            <person name="Wilson A."/>
            <person name="Yadav S."/>
            <person name="Young G."/>
            <person name="Yu Q."/>
            <person name="Zembek L."/>
            <person name="Zhong D."/>
            <person name="Zimmer A."/>
            <person name="Zwirko Z."/>
            <person name="Jaffe D.B."/>
            <person name="Alvarez P."/>
            <person name="Brockman W."/>
            <person name="Butler J."/>
            <person name="Chin C."/>
            <person name="Gnerre S."/>
            <person name="Grabherr M."/>
            <person name="Kleber M."/>
            <person name="Mauceli E."/>
            <person name="MacCallum I."/>
        </authorList>
    </citation>
    <scope>NUCLEOTIDE SEQUENCE [LARGE SCALE GENOMIC DNA]</scope>
    <source>
        <strain evidence="7 8">TSC#14021-0224.01</strain>
    </source>
</reference>